<sequence>MAGLCEGGNEPRGSLKANKSAVFLTVCGSSCYNAYAPSTELNIPLPIRNLPFKIFKGCNAFANVTILRCRVTQNSDIAIRDAGLINGLLLLINVLCLQGIPLKPDCRIKDYSLRLSPVDGYNICSSVRIEVQTAVKRWFRSQAADFYDTEIQNLTADSRLKMATPFKRFGEVNISEIEF</sequence>
<reference evidence="1 2" key="1">
    <citation type="journal article" date="2022" name="Allergy">
        <title>Genome assembly and annotation of Periplaneta americana reveal a comprehensive cockroach allergen profile.</title>
        <authorList>
            <person name="Wang L."/>
            <person name="Xiong Q."/>
            <person name="Saelim N."/>
            <person name="Wang L."/>
            <person name="Nong W."/>
            <person name="Wan A.T."/>
            <person name="Shi M."/>
            <person name="Liu X."/>
            <person name="Cao Q."/>
            <person name="Hui J.H.L."/>
            <person name="Sookrung N."/>
            <person name="Leung T.F."/>
            <person name="Tungtrongchitr A."/>
            <person name="Tsui S.K.W."/>
        </authorList>
    </citation>
    <scope>NUCLEOTIDE SEQUENCE [LARGE SCALE GENOMIC DNA]</scope>
    <source>
        <strain evidence="1">PWHHKU_190912</strain>
    </source>
</reference>
<name>A0ABQ8SR37_PERAM</name>
<keyword evidence="2" id="KW-1185">Reference proteome</keyword>
<gene>
    <name evidence="1" type="ORF">ANN_16794</name>
</gene>
<protein>
    <submittedName>
        <fullName evidence="1">Uncharacterized protein</fullName>
    </submittedName>
</protein>
<dbReference type="Proteomes" id="UP001148838">
    <property type="component" value="Unassembled WGS sequence"/>
</dbReference>
<comment type="caution">
    <text evidence="1">The sequence shown here is derived from an EMBL/GenBank/DDBJ whole genome shotgun (WGS) entry which is preliminary data.</text>
</comment>
<organism evidence="1 2">
    <name type="scientific">Periplaneta americana</name>
    <name type="common">American cockroach</name>
    <name type="synonym">Blatta americana</name>
    <dbReference type="NCBI Taxonomy" id="6978"/>
    <lineage>
        <taxon>Eukaryota</taxon>
        <taxon>Metazoa</taxon>
        <taxon>Ecdysozoa</taxon>
        <taxon>Arthropoda</taxon>
        <taxon>Hexapoda</taxon>
        <taxon>Insecta</taxon>
        <taxon>Pterygota</taxon>
        <taxon>Neoptera</taxon>
        <taxon>Polyneoptera</taxon>
        <taxon>Dictyoptera</taxon>
        <taxon>Blattodea</taxon>
        <taxon>Blattoidea</taxon>
        <taxon>Blattidae</taxon>
        <taxon>Blattinae</taxon>
        <taxon>Periplaneta</taxon>
    </lineage>
</organism>
<accession>A0ABQ8SR37</accession>
<proteinExistence type="predicted"/>
<dbReference type="EMBL" id="JAJSOF020000021">
    <property type="protein sequence ID" value="KAJ4436663.1"/>
    <property type="molecule type" value="Genomic_DNA"/>
</dbReference>
<evidence type="ECO:0000313" key="2">
    <source>
        <dbReference type="Proteomes" id="UP001148838"/>
    </source>
</evidence>
<evidence type="ECO:0000313" key="1">
    <source>
        <dbReference type="EMBL" id="KAJ4436663.1"/>
    </source>
</evidence>